<dbReference type="Gene3D" id="1.10.10.10">
    <property type="entry name" value="Winged helix-like DNA-binding domain superfamily/Winged helix DNA-binding domain"/>
    <property type="match status" value="1"/>
</dbReference>
<dbReference type="SMART" id="SM00419">
    <property type="entry name" value="HTH_CRP"/>
    <property type="match status" value="1"/>
</dbReference>
<keyword evidence="5" id="KW-0021">Allosteric enzyme</keyword>
<dbReference type="InterPro" id="IPR018490">
    <property type="entry name" value="cNMP-bd_dom_sf"/>
</dbReference>
<organism evidence="15 16">
    <name type="scientific">Thermomonas carbonis</name>
    <dbReference type="NCBI Taxonomy" id="1463158"/>
    <lineage>
        <taxon>Bacteria</taxon>
        <taxon>Pseudomonadati</taxon>
        <taxon>Pseudomonadota</taxon>
        <taxon>Gammaproteobacteria</taxon>
        <taxon>Lysobacterales</taxon>
        <taxon>Lysobacteraceae</taxon>
        <taxon>Thermomonas</taxon>
    </lineage>
</organism>
<evidence type="ECO:0000256" key="12">
    <source>
        <dbReference type="ARBA" id="ARBA00031697"/>
    </source>
</evidence>
<dbReference type="PANTHER" id="PTHR24567:SF75">
    <property type="entry name" value="FUMARATE AND NITRATE REDUCTION REGULATORY PROTEIN"/>
    <property type="match status" value="1"/>
</dbReference>
<evidence type="ECO:0000256" key="7">
    <source>
        <dbReference type="ARBA" id="ARBA00023015"/>
    </source>
</evidence>
<evidence type="ECO:0000256" key="11">
    <source>
        <dbReference type="ARBA" id="ARBA00023163"/>
    </source>
</evidence>
<evidence type="ECO:0000259" key="14">
    <source>
        <dbReference type="PROSITE" id="PS51063"/>
    </source>
</evidence>
<reference evidence="15 16" key="1">
    <citation type="submission" date="2020-08" db="EMBL/GenBank/DDBJ databases">
        <title>Genome sequence of Thermomonas carbonis KCTC 42013T.</title>
        <authorList>
            <person name="Hyun D.-W."/>
            <person name="Bae J.-W."/>
        </authorList>
    </citation>
    <scope>NUCLEOTIDE SEQUENCE [LARGE SCALE GENOMIC DNA]</scope>
    <source>
        <strain evidence="15 16">KCTC 42013</strain>
    </source>
</reference>
<gene>
    <name evidence="15" type="ORF">H9L16_00055</name>
</gene>
<dbReference type="Pfam" id="PF00027">
    <property type="entry name" value="cNMP_binding"/>
    <property type="match status" value="1"/>
</dbReference>
<dbReference type="SUPFAM" id="SSF46785">
    <property type="entry name" value="Winged helix' DNA-binding domain"/>
    <property type="match status" value="1"/>
</dbReference>
<evidence type="ECO:0000256" key="2">
    <source>
        <dbReference type="ARBA" id="ARBA00011738"/>
    </source>
</evidence>
<evidence type="ECO:0000313" key="16">
    <source>
        <dbReference type="Proteomes" id="UP000515804"/>
    </source>
</evidence>
<dbReference type="PROSITE" id="PS51063">
    <property type="entry name" value="HTH_CRP_2"/>
    <property type="match status" value="1"/>
</dbReference>
<evidence type="ECO:0000256" key="6">
    <source>
        <dbReference type="ARBA" id="ARBA00022636"/>
    </source>
</evidence>
<evidence type="ECO:0000256" key="5">
    <source>
        <dbReference type="ARBA" id="ARBA00022533"/>
    </source>
</evidence>
<dbReference type="Pfam" id="PF13545">
    <property type="entry name" value="HTH_Crp_2"/>
    <property type="match status" value="1"/>
</dbReference>
<sequence>MRSPIPLDLVRLRRSCADCSLRELCLPAGVDRDDMGRLDTMVQRRRSLGRGDSLFRTGDPLHAVYVATNGAFKTVVVNEAGEEHVLGFHLPGELFGLDAIGSGRHRCQAVALGEATVCELPFASLSAVATELPSLQRQLLRVMGQSADRDHDHVDVLSRRQASERVALFLQGLGERYQRIDQPGDDFQLPMSRDEIARYLGLALETVSRGFSRLHEDGVIDVRGRRIRILDAPALQAAASGCEAEVPRGGARRTRA</sequence>
<evidence type="ECO:0000256" key="3">
    <source>
        <dbReference type="ARBA" id="ARBA00020769"/>
    </source>
</evidence>
<dbReference type="Gene3D" id="2.60.120.10">
    <property type="entry name" value="Jelly Rolls"/>
    <property type="match status" value="1"/>
</dbReference>
<keyword evidence="10" id="KW-0010">Activator</keyword>
<dbReference type="PANTHER" id="PTHR24567">
    <property type="entry name" value="CRP FAMILY TRANSCRIPTIONAL REGULATORY PROTEIN"/>
    <property type="match status" value="1"/>
</dbReference>
<comment type="subunit">
    <text evidence="2">Homodimer.</text>
</comment>
<dbReference type="SMART" id="SM00100">
    <property type="entry name" value="cNMP"/>
    <property type="match status" value="1"/>
</dbReference>
<dbReference type="CDD" id="cd00038">
    <property type="entry name" value="CAP_ED"/>
    <property type="match status" value="1"/>
</dbReference>
<dbReference type="InterPro" id="IPR050397">
    <property type="entry name" value="Env_Response_Regulators"/>
</dbReference>
<evidence type="ECO:0000259" key="13">
    <source>
        <dbReference type="PROSITE" id="PS50042"/>
    </source>
</evidence>
<dbReference type="InterPro" id="IPR018335">
    <property type="entry name" value="Tscrpt_reg_HTH_Crp-type_CS"/>
</dbReference>
<accession>A0A7G9SQG8</accession>
<dbReference type="InterPro" id="IPR014710">
    <property type="entry name" value="RmlC-like_jellyroll"/>
</dbReference>
<keyword evidence="9" id="KW-0238">DNA-binding</keyword>
<dbReference type="PROSITE" id="PS00042">
    <property type="entry name" value="HTH_CRP_1"/>
    <property type="match status" value="1"/>
</dbReference>
<feature type="domain" description="Cyclic nucleotide-binding" evidence="13">
    <location>
        <begin position="26"/>
        <end position="110"/>
    </location>
</feature>
<dbReference type="Proteomes" id="UP000515804">
    <property type="component" value="Chromosome"/>
</dbReference>
<comment type="subcellular location">
    <subcellularLocation>
        <location evidence="1">Cytoplasm</location>
    </subcellularLocation>
</comment>
<keyword evidence="11" id="KW-0804">Transcription</keyword>
<dbReference type="InterPro" id="IPR036390">
    <property type="entry name" value="WH_DNA-bd_sf"/>
</dbReference>
<keyword evidence="4" id="KW-0678">Repressor</keyword>
<evidence type="ECO:0000313" key="15">
    <source>
        <dbReference type="EMBL" id="QNN70093.1"/>
    </source>
</evidence>
<dbReference type="PROSITE" id="PS50042">
    <property type="entry name" value="CNMP_BINDING_3"/>
    <property type="match status" value="1"/>
</dbReference>
<evidence type="ECO:0000256" key="8">
    <source>
        <dbReference type="ARBA" id="ARBA00023026"/>
    </source>
</evidence>
<dbReference type="EMBL" id="CP060719">
    <property type="protein sequence ID" value="QNN70093.1"/>
    <property type="molecule type" value="Genomic_DNA"/>
</dbReference>
<keyword evidence="8" id="KW-0843">Virulence</keyword>
<keyword evidence="7" id="KW-0805">Transcription regulation</keyword>
<dbReference type="InterPro" id="IPR036388">
    <property type="entry name" value="WH-like_DNA-bd_sf"/>
</dbReference>
<evidence type="ECO:0000256" key="10">
    <source>
        <dbReference type="ARBA" id="ARBA00023159"/>
    </source>
</evidence>
<dbReference type="KEGG" id="tcn:H9L16_00055"/>
<dbReference type="GO" id="GO:0003677">
    <property type="term" value="F:DNA binding"/>
    <property type="evidence" value="ECO:0007669"/>
    <property type="project" value="UniProtKB-KW"/>
</dbReference>
<dbReference type="FunFam" id="1.10.10.10:FF:000028">
    <property type="entry name" value="Fumarate/nitrate reduction transcriptional regulator Fnr"/>
    <property type="match status" value="1"/>
</dbReference>
<dbReference type="GO" id="GO:0005829">
    <property type="term" value="C:cytosol"/>
    <property type="evidence" value="ECO:0007669"/>
    <property type="project" value="TreeGrafter"/>
</dbReference>
<keyword evidence="16" id="KW-1185">Reference proteome</keyword>
<dbReference type="AlphaFoldDB" id="A0A7G9SQG8"/>
<dbReference type="CDD" id="cd00092">
    <property type="entry name" value="HTH_CRP"/>
    <property type="match status" value="1"/>
</dbReference>
<dbReference type="PRINTS" id="PR00034">
    <property type="entry name" value="HTHCRP"/>
</dbReference>
<dbReference type="SUPFAM" id="SSF51206">
    <property type="entry name" value="cAMP-binding domain-like"/>
    <property type="match status" value="1"/>
</dbReference>
<evidence type="ECO:0000256" key="9">
    <source>
        <dbReference type="ARBA" id="ARBA00023125"/>
    </source>
</evidence>
<dbReference type="InterPro" id="IPR000595">
    <property type="entry name" value="cNMP-bd_dom"/>
</dbReference>
<evidence type="ECO:0000256" key="4">
    <source>
        <dbReference type="ARBA" id="ARBA00022491"/>
    </source>
</evidence>
<dbReference type="GO" id="GO:0003824">
    <property type="term" value="F:catalytic activity"/>
    <property type="evidence" value="ECO:0007669"/>
    <property type="project" value="UniProtKB-KW"/>
</dbReference>
<protein>
    <recommendedName>
        <fullName evidence="3">CRP-like protein Clp</fullName>
    </recommendedName>
    <alternativeName>
        <fullName evidence="12">Catabolite activation-like protein</fullName>
    </alternativeName>
</protein>
<feature type="domain" description="HTH crp-type" evidence="14">
    <location>
        <begin position="160"/>
        <end position="233"/>
    </location>
</feature>
<dbReference type="RefSeq" id="WP_187552610.1">
    <property type="nucleotide sequence ID" value="NZ_BMZL01000001.1"/>
</dbReference>
<proteinExistence type="predicted"/>
<dbReference type="GO" id="GO:0003700">
    <property type="term" value="F:DNA-binding transcription factor activity"/>
    <property type="evidence" value="ECO:0007669"/>
    <property type="project" value="InterPro"/>
</dbReference>
<keyword evidence="6" id="KW-0973">c-di-GMP</keyword>
<evidence type="ECO:0000256" key="1">
    <source>
        <dbReference type="ARBA" id="ARBA00004496"/>
    </source>
</evidence>
<name>A0A7G9SQG8_9GAMM</name>
<dbReference type="InterPro" id="IPR012318">
    <property type="entry name" value="HTH_CRP"/>
</dbReference>